<proteinExistence type="predicted"/>
<keyword evidence="2" id="KW-1185">Reference proteome</keyword>
<evidence type="ECO:0000313" key="2">
    <source>
        <dbReference type="Proteomes" id="UP000001425"/>
    </source>
</evidence>
<gene>
    <name evidence="1" type="ordered locus">slr6045</name>
</gene>
<protein>
    <submittedName>
        <fullName evidence="1">Slr6045 protein</fullName>
    </submittedName>
</protein>
<dbReference type="EMBL" id="AP006585">
    <property type="protein sequence ID" value="BAD02102.1"/>
    <property type="molecule type" value="Genomic_DNA"/>
</dbReference>
<geneLocation type="plasmid" evidence="1 2">
    <name>pSYSX</name>
</geneLocation>
<dbReference type="KEGG" id="syn:slr6045"/>
<dbReference type="EnsemblBacteria" id="BAD02102">
    <property type="protein sequence ID" value="BAD02102"/>
    <property type="gene ID" value="BAD02102"/>
</dbReference>
<dbReference type="Proteomes" id="UP000001425">
    <property type="component" value="Plasmid pSYSX"/>
</dbReference>
<accession>Q6YRV9</accession>
<keyword evidence="1" id="KW-0614">Plasmid</keyword>
<sequence>MLLTSMDQNEWVIFAELQRSDFELIVSILSDHFPRLEWGSQCDDWIWIYRRDYKLEIDSFSSMELEVKAQRKAYGLAQEVLSLLPPSVFIDVFECPKLDFTR</sequence>
<reference evidence="1 2" key="1">
    <citation type="journal article" date="2003" name="DNA Res.">
        <title>Structural analysis of four large plasmids harboring in a unicellular cyanobacterium, Synechocystis sp. PCC 6803.</title>
        <authorList>
            <person name="Kaneko T."/>
            <person name="Nakamura Y."/>
            <person name="Sasamoto S."/>
            <person name="Watanabe A."/>
            <person name="Kohara M."/>
            <person name="Matsumoto M."/>
            <person name="Shimpo S."/>
            <person name="Yamada M."/>
            <person name="Tabata S."/>
        </authorList>
    </citation>
    <scope>NUCLEOTIDE SEQUENCE [LARGE SCALE GENOMIC DNA]</scope>
    <source>
        <strain evidence="2">ATCC 27184 / PCC 6803 / Kazusa</strain>
    </source>
</reference>
<organism evidence="1 2">
    <name type="scientific">Synechocystis sp. (strain ATCC 27184 / PCC 6803 / Kazusa)</name>
    <dbReference type="NCBI Taxonomy" id="1111708"/>
    <lineage>
        <taxon>Bacteria</taxon>
        <taxon>Bacillati</taxon>
        <taxon>Cyanobacteriota</taxon>
        <taxon>Cyanophyceae</taxon>
        <taxon>Synechococcales</taxon>
        <taxon>Merismopediaceae</taxon>
        <taxon>Synechocystis</taxon>
    </lineage>
</organism>
<name>Q6YRV9_SYNY3</name>
<evidence type="ECO:0000313" key="1">
    <source>
        <dbReference type="EMBL" id="BAD02102.1"/>
    </source>
</evidence>
<dbReference type="InParanoid" id="Q6YRV9"/>
<dbReference type="AlphaFoldDB" id="Q6YRV9"/>